<dbReference type="InterPro" id="IPR024508">
    <property type="entry name" value="DUF3226"/>
</dbReference>
<evidence type="ECO:0000313" key="2">
    <source>
        <dbReference type="Proteomes" id="UP001378188"/>
    </source>
</evidence>
<gene>
    <name evidence="1" type="ORF">V3328_20125</name>
</gene>
<protein>
    <submittedName>
        <fullName evidence="1">DUF3226 domain-containing protein</fullName>
    </submittedName>
</protein>
<keyword evidence="2" id="KW-1185">Reference proteome</keyword>
<dbReference type="EMBL" id="JAZHOF010000009">
    <property type="protein sequence ID" value="MEJ8573807.1"/>
    <property type="molecule type" value="Genomic_DNA"/>
</dbReference>
<name>A0AAW9RJA0_9HYPH</name>
<sequence length="230" mass="25415">MARWPERNVIEKGKLILCEGNADEAFLRAIIRKRNLGDVSIRNTSDPDQTKVGGISRFGDLFLAITTFRGFENVTDILVVCDSDDDPEGNFNSICEQISRANTKTMPPDIFGIPEGYLYPTQTAPSVKIMSIPWIDVRGNLECICCESAMERSEHSEAMMNFAAATGALHWDSANSVGKFKMRALLAASNRQDPSIGIGKLWSNNDDDQFVPLGHSSFDKVADELMAFLS</sequence>
<evidence type="ECO:0000313" key="1">
    <source>
        <dbReference type="EMBL" id="MEJ8573807.1"/>
    </source>
</evidence>
<dbReference type="Pfam" id="PF11536">
    <property type="entry name" value="DUF3226"/>
    <property type="match status" value="1"/>
</dbReference>
<dbReference type="RefSeq" id="WP_340331512.1">
    <property type="nucleotide sequence ID" value="NZ_JAZHOF010000009.1"/>
</dbReference>
<accession>A0AAW9RJA0</accession>
<dbReference type="AlphaFoldDB" id="A0AAW9RJA0"/>
<dbReference type="Proteomes" id="UP001378188">
    <property type="component" value="Unassembled WGS sequence"/>
</dbReference>
<comment type="caution">
    <text evidence="1">The sequence shown here is derived from an EMBL/GenBank/DDBJ whole genome shotgun (WGS) entry which is preliminary data.</text>
</comment>
<reference evidence="1 2" key="1">
    <citation type="submission" date="2024-02" db="EMBL/GenBank/DDBJ databases">
        <title>Genome analysis and characterization of Microbaculum marinisediminis sp. nov., isolated from marine sediment.</title>
        <authorList>
            <person name="Du Z.-J."/>
            <person name="Ye Y.-Q."/>
            <person name="Zhang Z.-R."/>
            <person name="Yuan S.-M."/>
            <person name="Zhang X.-Y."/>
        </authorList>
    </citation>
    <scope>NUCLEOTIDE SEQUENCE [LARGE SCALE GENOMIC DNA]</scope>
    <source>
        <strain evidence="1 2">SDUM1044001</strain>
    </source>
</reference>
<organism evidence="1 2">
    <name type="scientific">Microbaculum marinum</name>
    <dbReference type="NCBI Taxonomy" id="1764581"/>
    <lineage>
        <taxon>Bacteria</taxon>
        <taxon>Pseudomonadati</taxon>
        <taxon>Pseudomonadota</taxon>
        <taxon>Alphaproteobacteria</taxon>
        <taxon>Hyphomicrobiales</taxon>
        <taxon>Tepidamorphaceae</taxon>
        <taxon>Microbaculum</taxon>
    </lineage>
</organism>
<proteinExistence type="predicted"/>